<keyword evidence="3" id="KW-1185">Reference proteome</keyword>
<comment type="caution">
    <text evidence="2">The sequence shown here is derived from an EMBL/GenBank/DDBJ whole genome shotgun (WGS) entry which is preliminary data.</text>
</comment>
<evidence type="ECO:0000256" key="1">
    <source>
        <dbReference type="SAM" id="MobiDB-lite"/>
    </source>
</evidence>
<feature type="region of interest" description="Disordered" evidence="1">
    <location>
        <begin position="13"/>
        <end position="103"/>
    </location>
</feature>
<feature type="compositionally biased region" description="Basic and acidic residues" evidence="1">
    <location>
        <begin position="62"/>
        <end position="85"/>
    </location>
</feature>
<evidence type="ECO:0000313" key="2">
    <source>
        <dbReference type="EMBL" id="KAK8973633.1"/>
    </source>
</evidence>
<accession>A0ABR2NBU3</accession>
<feature type="compositionally biased region" description="Basic and acidic residues" evidence="1">
    <location>
        <begin position="25"/>
        <end position="48"/>
    </location>
</feature>
<protein>
    <submittedName>
        <fullName evidence="2">Uncharacterized protein</fullName>
    </submittedName>
</protein>
<organism evidence="2 3">
    <name type="scientific">Hibiscus sabdariffa</name>
    <name type="common">roselle</name>
    <dbReference type="NCBI Taxonomy" id="183260"/>
    <lineage>
        <taxon>Eukaryota</taxon>
        <taxon>Viridiplantae</taxon>
        <taxon>Streptophyta</taxon>
        <taxon>Embryophyta</taxon>
        <taxon>Tracheophyta</taxon>
        <taxon>Spermatophyta</taxon>
        <taxon>Magnoliopsida</taxon>
        <taxon>eudicotyledons</taxon>
        <taxon>Gunneridae</taxon>
        <taxon>Pentapetalae</taxon>
        <taxon>rosids</taxon>
        <taxon>malvids</taxon>
        <taxon>Malvales</taxon>
        <taxon>Malvaceae</taxon>
        <taxon>Malvoideae</taxon>
        <taxon>Hibiscus</taxon>
    </lineage>
</organism>
<reference evidence="2 3" key="1">
    <citation type="journal article" date="2024" name="G3 (Bethesda)">
        <title>Genome assembly of Hibiscus sabdariffa L. provides insights into metabolisms of medicinal natural products.</title>
        <authorList>
            <person name="Kim T."/>
        </authorList>
    </citation>
    <scope>NUCLEOTIDE SEQUENCE [LARGE SCALE GENOMIC DNA]</scope>
    <source>
        <strain evidence="2">TK-2024</strain>
        <tissue evidence="2">Old leaves</tissue>
    </source>
</reference>
<dbReference type="Proteomes" id="UP001396334">
    <property type="component" value="Unassembled WGS sequence"/>
</dbReference>
<proteinExistence type="predicted"/>
<dbReference type="EMBL" id="JBBPBN010000182">
    <property type="protein sequence ID" value="KAK8973633.1"/>
    <property type="molecule type" value="Genomic_DNA"/>
</dbReference>
<evidence type="ECO:0000313" key="3">
    <source>
        <dbReference type="Proteomes" id="UP001396334"/>
    </source>
</evidence>
<gene>
    <name evidence="2" type="ORF">V6N11_044606</name>
</gene>
<name>A0ABR2NBU3_9ROSI</name>
<sequence length="103" mass="10970">MATSLSIFGCFTGSNKVASQGDDDSSPRKSSDVKVMNEAKPKQNDTKKSPPIPVASQGDDDSSPRKSSDVKAMNEAKPKQNDTKKSPPIPVSYFPVGTKLSLL</sequence>